<evidence type="ECO:0000256" key="1">
    <source>
        <dbReference type="SAM" id="SignalP"/>
    </source>
</evidence>
<gene>
    <name evidence="2" type="ORF">C8D87_108355</name>
</gene>
<dbReference type="EMBL" id="QLTT01000008">
    <property type="protein sequence ID" value="RAS62533.1"/>
    <property type="molecule type" value="Genomic_DNA"/>
</dbReference>
<proteinExistence type="predicted"/>
<feature type="signal peptide" evidence="1">
    <location>
        <begin position="1"/>
        <end position="27"/>
    </location>
</feature>
<protein>
    <submittedName>
        <fullName evidence="2">Uncharacterized protein</fullName>
    </submittedName>
</protein>
<accession>A0ABX9E575</accession>
<feature type="chain" id="PRO_5045816644" evidence="1">
    <location>
        <begin position="28"/>
        <end position="128"/>
    </location>
</feature>
<evidence type="ECO:0000313" key="3">
    <source>
        <dbReference type="Proteomes" id="UP000248714"/>
    </source>
</evidence>
<name>A0ABX9E575_9PSEU</name>
<comment type="caution">
    <text evidence="2">The sequence shown here is derived from an EMBL/GenBank/DDBJ whole genome shotgun (WGS) entry which is preliminary data.</text>
</comment>
<organism evidence="2 3">
    <name type="scientific">Lentzea atacamensis</name>
    <dbReference type="NCBI Taxonomy" id="531938"/>
    <lineage>
        <taxon>Bacteria</taxon>
        <taxon>Bacillati</taxon>
        <taxon>Actinomycetota</taxon>
        <taxon>Actinomycetes</taxon>
        <taxon>Pseudonocardiales</taxon>
        <taxon>Pseudonocardiaceae</taxon>
        <taxon>Lentzea</taxon>
    </lineage>
</organism>
<dbReference type="RefSeq" id="WP_146771936.1">
    <property type="nucleotide sequence ID" value="NZ_QLTT01000008.1"/>
</dbReference>
<evidence type="ECO:0000313" key="2">
    <source>
        <dbReference type="EMBL" id="RAS62533.1"/>
    </source>
</evidence>
<keyword evidence="1" id="KW-0732">Signal</keyword>
<reference evidence="2 3" key="1">
    <citation type="submission" date="2018-06" db="EMBL/GenBank/DDBJ databases">
        <title>Genomic Encyclopedia of Type Strains, Phase IV (KMG-IV): sequencing the most valuable type-strain genomes for metagenomic binning, comparative biology and taxonomic classification.</title>
        <authorList>
            <person name="Goeker M."/>
        </authorList>
    </citation>
    <scope>NUCLEOTIDE SEQUENCE [LARGE SCALE GENOMIC DNA]</scope>
    <source>
        <strain evidence="2 3">DSM 45479</strain>
    </source>
</reference>
<dbReference type="Proteomes" id="UP000248714">
    <property type="component" value="Unassembled WGS sequence"/>
</dbReference>
<sequence length="128" mass="13649">MAIVPRGIGAVVAAVALAMVLTAPSTAATTAVREHRPAVMKMEYTVGDLNAVVHSPRALVGTLPLVFSFRGNDDYAQSLAQQGSVVVLVSDRIAVDRHRELWRQLSEAGGPLVERFRGFAGHFSVAEP</sequence>
<keyword evidence="3" id="KW-1185">Reference proteome</keyword>